<dbReference type="InterPro" id="IPR005479">
    <property type="entry name" value="CPAse_ATP-bd"/>
</dbReference>
<evidence type="ECO:0000256" key="1">
    <source>
        <dbReference type="ARBA" id="ARBA00001953"/>
    </source>
</evidence>
<feature type="domain" description="Biotin carboxylation" evidence="11">
    <location>
        <begin position="14"/>
        <end position="455"/>
    </location>
</feature>
<keyword evidence="6" id="KW-0092">Biotin</keyword>
<evidence type="ECO:0000256" key="7">
    <source>
        <dbReference type="ARBA" id="ARBA00048501"/>
    </source>
</evidence>
<gene>
    <name evidence="12" type="primary">accA</name>
    <name evidence="12" type="ORF">GOARA_057_00270</name>
</gene>
<dbReference type="InterPro" id="IPR005482">
    <property type="entry name" value="Biotin_COase_C"/>
</dbReference>
<dbReference type="PROSITE" id="PS50979">
    <property type="entry name" value="BC"/>
    <property type="match status" value="1"/>
</dbReference>
<evidence type="ECO:0000256" key="3">
    <source>
        <dbReference type="ARBA" id="ARBA00022598"/>
    </source>
</evidence>
<dbReference type="SUPFAM" id="SSF51246">
    <property type="entry name" value="Rudiment single hybrid motif"/>
    <property type="match status" value="1"/>
</dbReference>
<dbReference type="Proteomes" id="UP000035088">
    <property type="component" value="Unassembled WGS sequence"/>
</dbReference>
<dbReference type="InterPro" id="IPR011761">
    <property type="entry name" value="ATP-grasp"/>
</dbReference>
<dbReference type="GO" id="GO:0046872">
    <property type="term" value="F:metal ion binding"/>
    <property type="evidence" value="ECO:0007669"/>
    <property type="project" value="InterPro"/>
</dbReference>
<comment type="cofactor">
    <cofactor evidence="1">
        <name>biotin</name>
        <dbReference type="ChEBI" id="CHEBI:57586"/>
    </cofactor>
</comment>
<evidence type="ECO:0000256" key="4">
    <source>
        <dbReference type="ARBA" id="ARBA00022741"/>
    </source>
</evidence>
<evidence type="ECO:0000256" key="2">
    <source>
        <dbReference type="ARBA" id="ARBA00013263"/>
    </source>
</evidence>
<keyword evidence="3" id="KW-0436">Ligase</keyword>
<evidence type="ECO:0000256" key="6">
    <source>
        <dbReference type="ARBA" id="ARBA00023267"/>
    </source>
</evidence>
<dbReference type="Gene3D" id="3.30.470.20">
    <property type="entry name" value="ATP-grasp fold, B domain"/>
    <property type="match status" value="1"/>
</dbReference>
<dbReference type="CDD" id="cd06850">
    <property type="entry name" value="biotinyl_domain"/>
    <property type="match status" value="1"/>
</dbReference>
<sequence>MTTKTKNKTAATRAITSVLVANRGEIACRVFRTCRDMGIATVAVYSDPDADAPHVRQADSAVRLPGSTSAETYLRGELIIDAARAAGADAIHPGYGFLSENAEFAQSVIDAGLIWIGPPPSAITAMGSKVNAKELMDAAGVPVLGDLDPAKVTADDLPLLIKASAGGGGRGMRIVRDLADLDENVAAAKREAESAFGDPTVFCEPYVERGHHIEVQVMADNHGAVWAVGERECSIQRRHQKVIEEAPAPLVESLGGDLRERLYDAARKAVAAIGYSGAGTVEFLADGNGRFYFLETNTRLQVEHPVTEETTGLDLVEWQLRVAMGEPLTGDEPVAVGHSIEARLYAENPAAEWAPQSGTVHRFAVDERASAASRIRVDTGIADGSEISTFYDPMIAKVISWAPTRRRAAATLAAALAGATLHGPVTNRDMLVNTLRSEQFLSGDTDTAFIDEVGLDVLAAPLADEADARLAAIAAALADAEWNRAGAQALPAIPSGFRNIASGFQEKKFGAGDDEVTVRYRFERRAGAAVSARAPGYGVVLPDDEGVEVVAVGIASAPASPDGGRVVAGFATGPAFPHGGRVAAGVATGPVFPHGGRVPGSAATRCIETLVTLNANGVTRDLIVARYGDTVFVDSPGKSVTLGVVPRYIDPSTVQRPGSLLAPMPGSVIRVAVAEGDKVTAGQPLLWLEAMKMEHTIAAPSDGIVATLAVEVGRQLAVGDVLAIIEAESEESDES</sequence>
<dbReference type="InterPro" id="IPR011054">
    <property type="entry name" value="Rudment_hybrid_motif"/>
</dbReference>
<keyword evidence="5 8" id="KW-0067">ATP-binding</keyword>
<dbReference type="InterPro" id="IPR050856">
    <property type="entry name" value="Biotin_carboxylase_complex"/>
</dbReference>
<evidence type="ECO:0000259" key="10">
    <source>
        <dbReference type="PROSITE" id="PS50975"/>
    </source>
</evidence>
<dbReference type="STRING" id="1073574.GOARA_057_00270"/>
<protein>
    <recommendedName>
        <fullName evidence="2">biotin carboxylase</fullName>
        <ecNumber evidence="2">6.3.4.14</ecNumber>
    </recommendedName>
</protein>
<evidence type="ECO:0000313" key="12">
    <source>
        <dbReference type="EMBL" id="GAB10503.1"/>
    </source>
</evidence>
<dbReference type="FunFam" id="2.40.50.100:FF:000003">
    <property type="entry name" value="Acetyl-CoA carboxylase biotin carboxyl carrier protein"/>
    <property type="match status" value="1"/>
</dbReference>
<keyword evidence="4 8" id="KW-0547">Nucleotide-binding</keyword>
<dbReference type="SUPFAM" id="SSF51230">
    <property type="entry name" value="Single hybrid motif"/>
    <property type="match status" value="1"/>
</dbReference>
<organism evidence="12 13">
    <name type="scientific">Gordonia araii NBRC 100433</name>
    <dbReference type="NCBI Taxonomy" id="1073574"/>
    <lineage>
        <taxon>Bacteria</taxon>
        <taxon>Bacillati</taxon>
        <taxon>Actinomycetota</taxon>
        <taxon>Actinomycetes</taxon>
        <taxon>Mycobacteriales</taxon>
        <taxon>Gordoniaceae</taxon>
        <taxon>Gordonia</taxon>
    </lineage>
</organism>
<dbReference type="InterPro" id="IPR001882">
    <property type="entry name" value="Biotin_BS"/>
</dbReference>
<dbReference type="InterPro" id="IPR016185">
    <property type="entry name" value="PreATP-grasp_dom_sf"/>
</dbReference>
<dbReference type="PROSITE" id="PS50975">
    <property type="entry name" value="ATP_GRASP"/>
    <property type="match status" value="1"/>
</dbReference>
<dbReference type="SUPFAM" id="SSF52440">
    <property type="entry name" value="PreATP-grasp domain"/>
    <property type="match status" value="1"/>
</dbReference>
<dbReference type="Pfam" id="PF02785">
    <property type="entry name" value="Biotin_carb_C"/>
    <property type="match status" value="1"/>
</dbReference>
<name>G7H3S8_9ACTN</name>
<dbReference type="PROSITE" id="PS50968">
    <property type="entry name" value="BIOTINYL_LIPOYL"/>
    <property type="match status" value="1"/>
</dbReference>
<dbReference type="Pfam" id="PF02786">
    <property type="entry name" value="CPSase_L_D2"/>
    <property type="match status" value="1"/>
</dbReference>
<dbReference type="GO" id="GO:0004075">
    <property type="term" value="F:biotin carboxylase activity"/>
    <property type="evidence" value="ECO:0007669"/>
    <property type="project" value="UniProtKB-EC"/>
</dbReference>
<evidence type="ECO:0000313" key="13">
    <source>
        <dbReference type="Proteomes" id="UP000035088"/>
    </source>
</evidence>
<dbReference type="PANTHER" id="PTHR18866:SF126">
    <property type="entry name" value="BIOTIN CARBOXYLASE"/>
    <property type="match status" value="1"/>
</dbReference>
<dbReference type="GO" id="GO:0005524">
    <property type="term" value="F:ATP binding"/>
    <property type="evidence" value="ECO:0007669"/>
    <property type="project" value="UniProtKB-UniRule"/>
</dbReference>
<dbReference type="PROSITE" id="PS00188">
    <property type="entry name" value="BIOTIN"/>
    <property type="match status" value="1"/>
</dbReference>
<dbReference type="FunFam" id="3.40.50.20:FF:000010">
    <property type="entry name" value="Propionyl-CoA carboxylase subunit alpha"/>
    <property type="match status" value="1"/>
</dbReference>
<comment type="catalytic activity">
    <reaction evidence="7">
        <text>N(6)-biotinyl-L-lysyl-[protein] + hydrogencarbonate + ATP = N(6)-carboxybiotinyl-L-lysyl-[protein] + ADP + phosphate + H(+)</text>
        <dbReference type="Rhea" id="RHEA:13501"/>
        <dbReference type="Rhea" id="RHEA-COMP:10505"/>
        <dbReference type="Rhea" id="RHEA-COMP:10506"/>
        <dbReference type="ChEBI" id="CHEBI:15378"/>
        <dbReference type="ChEBI" id="CHEBI:17544"/>
        <dbReference type="ChEBI" id="CHEBI:30616"/>
        <dbReference type="ChEBI" id="CHEBI:43474"/>
        <dbReference type="ChEBI" id="CHEBI:83144"/>
        <dbReference type="ChEBI" id="CHEBI:83145"/>
        <dbReference type="ChEBI" id="CHEBI:456216"/>
        <dbReference type="EC" id="6.3.4.14"/>
    </reaction>
    <physiologicalReaction direction="left-to-right" evidence="7">
        <dbReference type="Rhea" id="RHEA:13502"/>
    </physiologicalReaction>
</comment>
<comment type="caution">
    <text evidence="12">The sequence shown here is derived from an EMBL/GenBank/DDBJ whole genome shotgun (WGS) entry which is preliminary data.</text>
</comment>
<accession>G7H3S8</accession>
<dbReference type="RefSeq" id="WP_007322578.1">
    <property type="nucleotide sequence ID" value="NZ_BAEE01000057.1"/>
</dbReference>
<dbReference type="SUPFAM" id="SSF56059">
    <property type="entry name" value="Glutathione synthetase ATP-binding domain-like"/>
    <property type="match status" value="1"/>
</dbReference>
<proteinExistence type="predicted"/>
<feature type="domain" description="ATP-grasp" evidence="10">
    <location>
        <begin position="128"/>
        <end position="324"/>
    </location>
</feature>
<dbReference type="Pfam" id="PF00364">
    <property type="entry name" value="Biotin_lipoyl"/>
    <property type="match status" value="1"/>
</dbReference>
<dbReference type="InterPro" id="IPR011764">
    <property type="entry name" value="Biotin_carboxylation_dom"/>
</dbReference>
<dbReference type="InterPro" id="IPR011053">
    <property type="entry name" value="Single_hybrid_motif"/>
</dbReference>
<dbReference type="Pfam" id="PF00289">
    <property type="entry name" value="Biotin_carb_N"/>
    <property type="match status" value="1"/>
</dbReference>
<evidence type="ECO:0000256" key="5">
    <source>
        <dbReference type="ARBA" id="ARBA00022840"/>
    </source>
</evidence>
<dbReference type="OrthoDB" id="9760256at2"/>
<dbReference type="Gene3D" id="2.40.50.100">
    <property type="match status" value="1"/>
</dbReference>
<feature type="domain" description="Lipoyl-binding" evidence="9">
    <location>
        <begin position="651"/>
        <end position="726"/>
    </location>
</feature>
<evidence type="ECO:0000259" key="9">
    <source>
        <dbReference type="PROSITE" id="PS50968"/>
    </source>
</evidence>
<reference evidence="12 13" key="1">
    <citation type="submission" date="2011-11" db="EMBL/GenBank/DDBJ databases">
        <title>Whole genome shotgun sequence of Gordonia araii NBRC 100433.</title>
        <authorList>
            <person name="Yoshida Y."/>
            <person name="Hosoyama A."/>
            <person name="Tsuchikane K."/>
            <person name="Katsumata H."/>
            <person name="Yamazaki S."/>
            <person name="Fujita N."/>
        </authorList>
    </citation>
    <scope>NUCLEOTIDE SEQUENCE [LARGE SCALE GENOMIC DNA]</scope>
    <source>
        <strain evidence="12 13">NBRC 100433</strain>
    </source>
</reference>
<dbReference type="InterPro" id="IPR005481">
    <property type="entry name" value="BC-like_N"/>
</dbReference>
<dbReference type="AlphaFoldDB" id="G7H3S8"/>
<evidence type="ECO:0000256" key="8">
    <source>
        <dbReference type="PROSITE-ProRule" id="PRU00409"/>
    </source>
</evidence>
<evidence type="ECO:0000259" key="11">
    <source>
        <dbReference type="PROSITE" id="PS50979"/>
    </source>
</evidence>
<dbReference type="EC" id="6.3.4.14" evidence="2"/>
<dbReference type="EMBL" id="BAEE01000057">
    <property type="protein sequence ID" value="GAB10503.1"/>
    <property type="molecule type" value="Genomic_DNA"/>
</dbReference>
<dbReference type="SMART" id="SM00878">
    <property type="entry name" value="Biotin_carb_C"/>
    <property type="match status" value="1"/>
</dbReference>
<keyword evidence="13" id="KW-1185">Reference proteome</keyword>
<dbReference type="PANTHER" id="PTHR18866">
    <property type="entry name" value="CARBOXYLASE:PYRUVATE/ACETYL-COA/PROPIONYL-COA CARBOXYLASE"/>
    <property type="match status" value="1"/>
</dbReference>
<dbReference type="InterPro" id="IPR000089">
    <property type="entry name" value="Biotin_lipoyl"/>
</dbReference>